<feature type="transmembrane region" description="Helical" evidence="8">
    <location>
        <begin position="218"/>
        <end position="239"/>
    </location>
</feature>
<feature type="transmembrane region" description="Helical" evidence="8">
    <location>
        <begin position="88"/>
        <end position="109"/>
    </location>
</feature>
<dbReference type="Proteomes" id="UP000662939">
    <property type="component" value="Chromosome"/>
</dbReference>
<evidence type="ECO:0000256" key="6">
    <source>
        <dbReference type="ARBA" id="ARBA00022989"/>
    </source>
</evidence>
<evidence type="ECO:0000256" key="7">
    <source>
        <dbReference type="ARBA" id="ARBA00023136"/>
    </source>
</evidence>
<evidence type="ECO:0000313" key="10">
    <source>
        <dbReference type="Proteomes" id="UP000662939"/>
    </source>
</evidence>
<evidence type="ECO:0000256" key="8">
    <source>
        <dbReference type="SAM" id="Phobius"/>
    </source>
</evidence>
<dbReference type="SUPFAM" id="SSF81345">
    <property type="entry name" value="ABC transporter involved in vitamin B12 uptake, BtuC"/>
    <property type="match status" value="1"/>
</dbReference>
<sequence>MPELSTGLNRHHLHPDVWTVRAGSYSFLVSKRASAAVVGLGLLLFVSACLSVAVGSGETTGFTAVKALFGEGTQVQTQIVQVLRLPRFAAGAAAGAALGVAGCLIQTLARNRLATPDIIGVNDGAVAGVLLVAIASSAAAIGAWWAGPAGAAVAAAIVVAAAGSMGTTGYRVLVVGIGVAVMLDSLVQLTLARQDLDAARSLYTWSLGYLNGRDYSSALPVAIGLAVLLPVALAVARRLNLSRLGEEVPTTLGVPLNRVRFAALIVAVGLAGLGVGVGGPIAFIALAAPIIASRLAGPRGVPLLVSALSGAALVTLCDTLGRVVGAAEVPVGVLTSLLGGPFLLWVLLTRKV</sequence>
<dbReference type="PANTHER" id="PTHR30472:SF24">
    <property type="entry name" value="FERRIC ENTEROBACTIN TRANSPORT SYSTEM PERMEASE PROTEIN FEPG"/>
    <property type="match status" value="1"/>
</dbReference>
<dbReference type="Pfam" id="PF01032">
    <property type="entry name" value="FecCD"/>
    <property type="match status" value="1"/>
</dbReference>
<keyword evidence="4" id="KW-1003">Cell membrane</keyword>
<dbReference type="CDD" id="cd06550">
    <property type="entry name" value="TM_ABC_iron-siderophores_like"/>
    <property type="match status" value="1"/>
</dbReference>
<dbReference type="GO" id="GO:0033214">
    <property type="term" value="P:siderophore-iron import into cell"/>
    <property type="evidence" value="ECO:0007669"/>
    <property type="project" value="TreeGrafter"/>
</dbReference>
<evidence type="ECO:0000256" key="1">
    <source>
        <dbReference type="ARBA" id="ARBA00004651"/>
    </source>
</evidence>
<evidence type="ECO:0000256" key="5">
    <source>
        <dbReference type="ARBA" id="ARBA00022692"/>
    </source>
</evidence>
<keyword evidence="3" id="KW-0813">Transport</keyword>
<evidence type="ECO:0000313" key="9">
    <source>
        <dbReference type="EMBL" id="QSB07020.1"/>
    </source>
</evidence>
<accession>A0A895XXU5</accession>
<dbReference type="EMBL" id="CP070496">
    <property type="protein sequence ID" value="QSB07020.1"/>
    <property type="molecule type" value="Genomic_DNA"/>
</dbReference>
<feature type="transmembrane region" description="Helical" evidence="8">
    <location>
        <begin position="259"/>
        <end position="291"/>
    </location>
</feature>
<evidence type="ECO:0000256" key="4">
    <source>
        <dbReference type="ARBA" id="ARBA00022475"/>
    </source>
</evidence>
<protein>
    <submittedName>
        <fullName evidence="9">Iron chelate uptake ABC transporter family permease subunit</fullName>
    </submittedName>
</protein>
<evidence type="ECO:0000256" key="2">
    <source>
        <dbReference type="ARBA" id="ARBA00007935"/>
    </source>
</evidence>
<feature type="transmembrane region" description="Helical" evidence="8">
    <location>
        <begin position="121"/>
        <end position="146"/>
    </location>
</feature>
<dbReference type="AlphaFoldDB" id="A0A895XXU5"/>
<dbReference type="GO" id="GO:0005886">
    <property type="term" value="C:plasma membrane"/>
    <property type="evidence" value="ECO:0007669"/>
    <property type="project" value="UniProtKB-SubCell"/>
</dbReference>
<gene>
    <name evidence="9" type="ORF">JQS30_09110</name>
</gene>
<keyword evidence="7 8" id="KW-0472">Membrane</keyword>
<keyword evidence="6 8" id="KW-1133">Transmembrane helix</keyword>
<dbReference type="GO" id="GO:0022857">
    <property type="term" value="F:transmembrane transporter activity"/>
    <property type="evidence" value="ECO:0007669"/>
    <property type="project" value="InterPro"/>
</dbReference>
<feature type="transmembrane region" description="Helical" evidence="8">
    <location>
        <begin position="33"/>
        <end position="54"/>
    </location>
</feature>
<evidence type="ECO:0000256" key="3">
    <source>
        <dbReference type="ARBA" id="ARBA00022448"/>
    </source>
</evidence>
<dbReference type="InterPro" id="IPR037294">
    <property type="entry name" value="ABC_BtuC-like"/>
</dbReference>
<comment type="subcellular location">
    <subcellularLocation>
        <location evidence="1">Cell membrane</location>
        <topology evidence="1">Multi-pass membrane protein</topology>
    </subcellularLocation>
</comment>
<keyword evidence="5 8" id="KW-0812">Transmembrane</keyword>
<organism evidence="9 10">
    <name type="scientific">Natronoglycomyces albus</name>
    <dbReference type="NCBI Taxonomy" id="2811108"/>
    <lineage>
        <taxon>Bacteria</taxon>
        <taxon>Bacillati</taxon>
        <taxon>Actinomycetota</taxon>
        <taxon>Actinomycetes</taxon>
        <taxon>Glycomycetales</taxon>
        <taxon>Glycomycetaceae</taxon>
        <taxon>Natronoglycomyces</taxon>
    </lineage>
</organism>
<name>A0A895XXU5_9ACTN</name>
<dbReference type="KEGG" id="nav:JQS30_09110"/>
<dbReference type="InterPro" id="IPR000522">
    <property type="entry name" value="ABC_transptr_permease_BtuC"/>
</dbReference>
<feature type="transmembrane region" description="Helical" evidence="8">
    <location>
        <begin position="329"/>
        <end position="348"/>
    </location>
</feature>
<proteinExistence type="inferred from homology"/>
<keyword evidence="10" id="KW-1185">Reference proteome</keyword>
<feature type="transmembrane region" description="Helical" evidence="8">
    <location>
        <begin position="152"/>
        <end position="183"/>
    </location>
</feature>
<comment type="similarity">
    <text evidence="2">Belongs to the binding-protein-dependent transport system permease family. FecCD subfamily.</text>
</comment>
<dbReference type="Gene3D" id="1.10.3470.10">
    <property type="entry name" value="ABC transporter involved in vitamin B12 uptake, BtuC"/>
    <property type="match status" value="1"/>
</dbReference>
<dbReference type="PANTHER" id="PTHR30472">
    <property type="entry name" value="FERRIC ENTEROBACTIN TRANSPORT SYSTEM PERMEASE PROTEIN"/>
    <property type="match status" value="1"/>
</dbReference>
<reference evidence="9" key="1">
    <citation type="submission" date="2021-02" db="EMBL/GenBank/DDBJ databases">
        <title>Natronoglycomyces albus gen. nov., sp. nov, a haloalkaliphilic actinobacterium from a soda solonchak soil.</title>
        <authorList>
            <person name="Sorokin D.Y."/>
            <person name="Khijniak T.V."/>
            <person name="Zakharycheva A.P."/>
            <person name="Boueva O.V."/>
            <person name="Ariskina E.V."/>
            <person name="Hahnke R.L."/>
            <person name="Bunk B."/>
            <person name="Sproer C."/>
            <person name="Schumann P."/>
            <person name="Evtushenko L.I."/>
            <person name="Kublanov I.V."/>
        </authorList>
    </citation>
    <scope>NUCLEOTIDE SEQUENCE</scope>
    <source>
        <strain evidence="9">DSM 106290</strain>
    </source>
</reference>